<dbReference type="InterPro" id="IPR008473">
    <property type="entry name" value="Phage_holin_3_7"/>
</dbReference>
<keyword evidence="1" id="KW-1133">Transmembrane helix</keyword>
<feature type="transmembrane region" description="Helical" evidence="1">
    <location>
        <begin position="26"/>
        <end position="47"/>
    </location>
</feature>
<protein>
    <recommendedName>
        <fullName evidence="4">3TM holin</fullName>
    </recommendedName>
</protein>
<dbReference type="Pfam" id="PF05449">
    <property type="entry name" value="Phage_holin_3_7"/>
    <property type="match status" value="1"/>
</dbReference>
<gene>
    <name evidence="2" type="ORF">ASB58_11110</name>
</gene>
<sequence>MLTTIIVLAYLLAALRLVCFNRNGYRYRWGVSLLASLLIGALLCAAFDQILYRHPVSPWQALLALVLCVLVYRSRGNVAALMRFTP</sequence>
<organism evidence="2 3">
    <name type="scientific">Pseudomonas abyssi</name>
    <dbReference type="NCBI Taxonomy" id="170540"/>
    <lineage>
        <taxon>Bacteria</taxon>
        <taxon>Pseudomonadati</taxon>
        <taxon>Pseudomonadota</taxon>
        <taxon>Gammaproteobacteria</taxon>
        <taxon>Pseudomonadales</taxon>
        <taxon>Pseudomonadaceae</taxon>
        <taxon>Pseudomonas</taxon>
    </lineage>
</organism>
<evidence type="ECO:0000313" key="3">
    <source>
        <dbReference type="Proteomes" id="UP000265411"/>
    </source>
</evidence>
<feature type="transmembrane region" description="Helical" evidence="1">
    <location>
        <begin position="59"/>
        <end position="76"/>
    </location>
</feature>
<proteinExistence type="predicted"/>
<evidence type="ECO:0000313" key="2">
    <source>
        <dbReference type="EMBL" id="RGP54422.1"/>
    </source>
</evidence>
<dbReference type="AlphaFoldDB" id="A0A395R3Q4"/>
<dbReference type="EMBL" id="LMAZ01000003">
    <property type="protein sequence ID" value="RGP54422.1"/>
    <property type="molecule type" value="Genomic_DNA"/>
</dbReference>
<keyword evidence="1" id="KW-0812">Transmembrane</keyword>
<keyword evidence="1" id="KW-0472">Membrane</keyword>
<dbReference type="RefSeq" id="WP_118130818.1">
    <property type="nucleotide sequence ID" value="NZ_LMAZ01000003.1"/>
</dbReference>
<accession>A0A395R3Q4</accession>
<evidence type="ECO:0000256" key="1">
    <source>
        <dbReference type="SAM" id="Phobius"/>
    </source>
</evidence>
<comment type="caution">
    <text evidence="2">The sequence shown here is derived from an EMBL/GenBank/DDBJ whole genome shotgun (WGS) entry which is preliminary data.</text>
</comment>
<dbReference type="Proteomes" id="UP000265411">
    <property type="component" value="Unassembled WGS sequence"/>
</dbReference>
<evidence type="ECO:0008006" key="4">
    <source>
        <dbReference type="Google" id="ProtNLM"/>
    </source>
</evidence>
<reference evidence="2 3" key="1">
    <citation type="journal article" date="2018" name="Syst. Appl. Microbiol.">
        <title>Pseudomonas gallaeciensis sp. nov., isolated from crude-oil-contaminated intertidal sand samples after the Prestige oil spill.</title>
        <authorList>
            <person name="Mulet M."/>
            <person name="Sanchez D."/>
            <person name="Rodriguez A.C."/>
            <person name="Nogales B."/>
            <person name="Bosch R."/>
            <person name="Busquets A."/>
            <person name="Gomila M."/>
            <person name="Lalucat J."/>
            <person name="Garcia-Valdes E."/>
        </authorList>
    </citation>
    <scope>NUCLEOTIDE SEQUENCE [LARGE SCALE GENOMIC DNA]</scope>
    <source>
        <strain evidence="2 3">V113</strain>
    </source>
</reference>
<keyword evidence="3" id="KW-1185">Reference proteome</keyword>
<name>A0A395R3Q4_9PSED</name>